<organism evidence="2 3">
    <name type="scientific">Allacma fusca</name>
    <dbReference type="NCBI Taxonomy" id="39272"/>
    <lineage>
        <taxon>Eukaryota</taxon>
        <taxon>Metazoa</taxon>
        <taxon>Ecdysozoa</taxon>
        <taxon>Arthropoda</taxon>
        <taxon>Hexapoda</taxon>
        <taxon>Collembola</taxon>
        <taxon>Symphypleona</taxon>
        <taxon>Sminthuridae</taxon>
        <taxon>Allacma</taxon>
    </lineage>
</organism>
<comment type="caution">
    <text evidence="2">The sequence shown here is derived from an EMBL/GenBank/DDBJ whole genome shotgun (WGS) entry which is preliminary data.</text>
</comment>
<dbReference type="EMBL" id="CAJVCH010555187">
    <property type="protein sequence ID" value="CAG7830297.1"/>
    <property type="molecule type" value="Genomic_DNA"/>
</dbReference>
<accession>A0A8J2L8J9</accession>
<evidence type="ECO:0000313" key="2">
    <source>
        <dbReference type="EMBL" id="CAG7830297.1"/>
    </source>
</evidence>
<reference evidence="2" key="1">
    <citation type="submission" date="2021-06" db="EMBL/GenBank/DDBJ databases">
        <authorList>
            <person name="Hodson N. C."/>
            <person name="Mongue J. A."/>
            <person name="Jaron S. K."/>
        </authorList>
    </citation>
    <scope>NUCLEOTIDE SEQUENCE</scope>
</reference>
<feature type="region of interest" description="Disordered" evidence="1">
    <location>
        <begin position="49"/>
        <end position="100"/>
    </location>
</feature>
<proteinExistence type="predicted"/>
<keyword evidence="3" id="KW-1185">Reference proteome</keyword>
<dbReference type="Proteomes" id="UP000708208">
    <property type="component" value="Unassembled WGS sequence"/>
</dbReference>
<evidence type="ECO:0000256" key="1">
    <source>
        <dbReference type="SAM" id="MobiDB-lite"/>
    </source>
</evidence>
<name>A0A8J2L8J9_9HEXA</name>
<protein>
    <submittedName>
        <fullName evidence="2">Uncharacterized protein</fullName>
    </submittedName>
</protein>
<sequence length="100" mass="11910">MCLKCKLSYLHTKTRFCSVCHYRTRAGDVWQEKATKLQRQVFAAFEKSRKDEEVAESDLFDEETDKPFEENMLMDDDSDQTQNIAEREKQDAREENKHDI</sequence>
<gene>
    <name evidence="2" type="ORF">AFUS01_LOCUS40109</name>
</gene>
<feature type="compositionally biased region" description="Basic and acidic residues" evidence="1">
    <location>
        <begin position="85"/>
        <end position="100"/>
    </location>
</feature>
<evidence type="ECO:0000313" key="3">
    <source>
        <dbReference type="Proteomes" id="UP000708208"/>
    </source>
</evidence>
<dbReference type="AlphaFoldDB" id="A0A8J2L8J9"/>
<feature type="compositionally biased region" description="Acidic residues" evidence="1">
    <location>
        <begin position="53"/>
        <end position="64"/>
    </location>
</feature>